<dbReference type="InterPro" id="IPR000362">
    <property type="entry name" value="Fumarate_lyase_fam"/>
</dbReference>
<evidence type="ECO:0000256" key="3">
    <source>
        <dbReference type="HAMAP-Rule" id="MF_00743"/>
    </source>
</evidence>
<reference evidence="6" key="2">
    <citation type="submission" date="2022-09" db="EMBL/GenBank/DDBJ databases">
        <title>Biosynthetic gene clusters of Dactylosporangioum fulvum.</title>
        <authorList>
            <person name="Caradec T."/>
        </authorList>
    </citation>
    <scope>NUCLEOTIDE SEQUENCE</scope>
    <source>
        <strain evidence="6">NRRL B-16292</strain>
    </source>
</reference>
<dbReference type="EMBL" id="CP073720">
    <property type="protein sequence ID" value="UWP86862.1"/>
    <property type="molecule type" value="Genomic_DNA"/>
</dbReference>
<feature type="site" description="Important for catalytic activity" evidence="3">
    <location>
        <position position="373"/>
    </location>
</feature>
<dbReference type="SUPFAM" id="SSF48557">
    <property type="entry name" value="L-aspartase-like"/>
    <property type="match status" value="1"/>
</dbReference>
<dbReference type="HAMAP" id="MF_00743">
    <property type="entry name" value="FumaraseC"/>
    <property type="match status" value="1"/>
</dbReference>
<keyword evidence="7" id="KW-1185">Reference proteome</keyword>
<comment type="miscellaneous">
    <text evidence="3">There are 2 substrate-binding sites: the catalytic A site, and the non-catalytic B site that may play a role in the transfer of substrate or product between the active site and the solvent. Alternatively, the B site may bind allosteric effectors.</text>
</comment>
<dbReference type="NCBIfam" id="TIGR00979">
    <property type="entry name" value="fumC_II"/>
    <property type="match status" value="1"/>
</dbReference>
<evidence type="ECO:0000313" key="6">
    <source>
        <dbReference type="EMBL" id="UWP86862.1"/>
    </source>
</evidence>
<feature type="binding site" evidence="3">
    <location>
        <begin position="366"/>
        <end position="368"/>
    </location>
    <ligand>
        <name>substrate</name>
    </ligand>
</feature>
<reference evidence="6" key="1">
    <citation type="submission" date="2021-04" db="EMBL/GenBank/DDBJ databases">
        <authorList>
            <person name="Hartkoorn R.C."/>
            <person name="Beaudoing E."/>
            <person name="Hot D."/>
        </authorList>
    </citation>
    <scope>NUCLEOTIDE SEQUENCE</scope>
    <source>
        <strain evidence="6">NRRL B-16292</strain>
    </source>
</reference>
<feature type="binding site" evidence="3">
    <location>
        <position position="229"/>
    </location>
    <ligand>
        <name>substrate</name>
    </ligand>
</feature>
<protein>
    <recommendedName>
        <fullName evidence="3">Fumarate hydratase class II</fullName>
        <shortName evidence="3">Fumarase C</shortName>
        <ecNumber evidence="3">4.2.1.2</ecNumber>
    </recommendedName>
    <alternativeName>
        <fullName evidence="3">Aerobic fumarase</fullName>
    </alternativeName>
    <alternativeName>
        <fullName evidence="3">Iron-independent fumarase</fullName>
    </alternativeName>
</protein>
<comment type="pathway">
    <text evidence="3">Carbohydrate metabolism; tricarboxylic acid cycle; (S)-malate from fumarate: step 1/1.</text>
</comment>
<feature type="domain" description="Fumarate lyase N-terminal" evidence="4">
    <location>
        <begin position="55"/>
        <end position="384"/>
    </location>
</feature>
<evidence type="ECO:0000259" key="4">
    <source>
        <dbReference type="Pfam" id="PF00206"/>
    </source>
</evidence>
<dbReference type="GO" id="GO:0004333">
    <property type="term" value="F:fumarate hydratase activity"/>
    <property type="evidence" value="ECO:0007669"/>
    <property type="project" value="UniProtKB-EC"/>
</dbReference>
<feature type="binding site" evidence="3">
    <location>
        <begin position="181"/>
        <end position="183"/>
    </location>
    <ligand>
        <name>substrate</name>
    </ligand>
</feature>
<keyword evidence="2 3" id="KW-0456">Lyase</keyword>
<dbReference type="InterPro" id="IPR018951">
    <property type="entry name" value="Fumarase_C_C"/>
</dbReference>
<dbReference type="InterPro" id="IPR005677">
    <property type="entry name" value="Fum_hydII"/>
</dbReference>
<feature type="active site" evidence="3">
    <location>
        <position position="360"/>
    </location>
</feature>
<dbReference type="Gene3D" id="1.10.275.10">
    <property type="entry name" value="Fumarase/aspartase (N-terminal domain)"/>
    <property type="match status" value="1"/>
</dbReference>
<comment type="similarity">
    <text evidence="1 3">Belongs to the class-II fumarase/aspartase family. Fumarase subfamily.</text>
</comment>
<dbReference type="InterPro" id="IPR022761">
    <property type="entry name" value="Fumarate_lyase_N"/>
</dbReference>
<comment type="subcellular location">
    <subcellularLocation>
        <location evidence="3">Cytoplasm</location>
    </subcellularLocation>
</comment>
<feature type="domain" description="Fumarase C C-terminal" evidence="5">
    <location>
        <begin position="450"/>
        <end position="502"/>
    </location>
</feature>
<feature type="binding site" evidence="3">
    <location>
        <position position="361"/>
    </location>
    <ligand>
        <name>substrate</name>
    </ligand>
</feature>
<evidence type="ECO:0000313" key="7">
    <source>
        <dbReference type="Proteomes" id="UP001059617"/>
    </source>
</evidence>
<comment type="catalytic activity">
    <reaction evidence="3">
        <text>(S)-malate = fumarate + H2O</text>
        <dbReference type="Rhea" id="RHEA:12460"/>
        <dbReference type="ChEBI" id="CHEBI:15377"/>
        <dbReference type="ChEBI" id="CHEBI:15589"/>
        <dbReference type="ChEBI" id="CHEBI:29806"/>
        <dbReference type="EC" id="4.2.1.2"/>
    </reaction>
</comment>
<dbReference type="Gene3D" id="1.10.40.30">
    <property type="entry name" value="Fumarase/aspartase (C-terminal domain)"/>
    <property type="match status" value="1"/>
</dbReference>
<comment type="subunit">
    <text evidence="3">Homotetramer.</text>
</comment>
<organism evidence="6 7">
    <name type="scientific">Dactylosporangium fulvum</name>
    <dbReference type="NCBI Taxonomy" id="53359"/>
    <lineage>
        <taxon>Bacteria</taxon>
        <taxon>Bacillati</taxon>
        <taxon>Actinomycetota</taxon>
        <taxon>Actinomycetes</taxon>
        <taxon>Micromonosporales</taxon>
        <taxon>Micromonosporaceae</taxon>
        <taxon>Dactylosporangium</taxon>
    </lineage>
</organism>
<dbReference type="PROSITE" id="PS00163">
    <property type="entry name" value="FUMARATE_LYASES"/>
    <property type="match status" value="1"/>
</dbReference>
<accession>A0ABY5WBG3</accession>
<evidence type="ECO:0000256" key="1">
    <source>
        <dbReference type="ARBA" id="ARBA00009084"/>
    </source>
</evidence>
<dbReference type="RefSeq" id="WP_259866460.1">
    <property type="nucleotide sequence ID" value="NZ_BAAAST010000004.1"/>
</dbReference>
<dbReference type="Pfam" id="PF00206">
    <property type="entry name" value="Lyase_1"/>
    <property type="match status" value="1"/>
</dbReference>
<sequence>MAARVPSGQGRVTMMAARRTAGDDRAGEHGAPEIRDVPIGIDAAGTRTETDSLGPVAVPADHYWGAQTQRSLVHFDIGDDRMPKQVYHAYGYVKKAAATVNARAGRMPQWKADLISRVADEVIAGELDSEFPLYVWQTGSGTQSNMNVNEVISNRAIQLVGGQLGSKTPVHPNDDVNMGQSSNDTFPTAMHVAAVTAIEGHLLPALIRLHDATAVKSRDWADVVKIGRTHLEDATPLTVGQEWSGYAAQLEDAADHLASTTRGLYRLAMGGTAVGTGLNAPPGFGTDAAKVIAELTGRPFVTAPNKFAAQGSLDLLVRVSAALRGIATALFKFANDVRWLGSGPRAGLGELRLPANEPGSSIMPGKVNPTQAEAMLMVCIQVLGSDTAVAVAGNEGNFELNAFRPVVINNVLHSVRILADAADHFREFLVEGVQLNRDQLRHDVERSVMMVTALSPVIGYDKASEIAHLAIDEGLTLKEAALRRGVSDETYQRIVVPENLTHAGAADVVSHA</sequence>
<dbReference type="PRINTS" id="PR00149">
    <property type="entry name" value="FUMRATELYASE"/>
</dbReference>
<dbReference type="CDD" id="cd01362">
    <property type="entry name" value="Fumarase_classII"/>
    <property type="match status" value="1"/>
</dbReference>
<dbReference type="Gene3D" id="1.20.200.10">
    <property type="entry name" value="Fumarase/aspartase (Central domain)"/>
    <property type="match status" value="1"/>
</dbReference>
<feature type="active site" description="Proton donor/acceptor" evidence="3">
    <location>
        <position position="230"/>
    </location>
</feature>
<comment type="function">
    <text evidence="3">Involved in the TCA cycle. Catalyzes the stereospecific interconversion of fumarate to L-malate.</text>
</comment>
<feature type="binding site" description="in site B" evidence="3">
    <location>
        <begin position="171"/>
        <end position="174"/>
    </location>
    <ligand>
        <name>substrate</name>
    </ligand>
</feature>
<dbReference type="PANTHER" id="PTHR11444">
    <property type="entry name" value="ASPARTATEAMMONIA/ARGININOSUCCINATE/ADENYLOSUCCINATE LYASE"/>
    <property type="match status" value="1"/>
</dbReference>
<dbReference type="PANTHER" id="PTHR11444:SF1">
    <property type="entry name" value="FUMARATE HYDRATASE, MITOCHONDRIAL"/>
    <property type="match status" value="1"/>
</dbReference>
<dbReference type="InterPro" id="IPR020557">
    <property type="entry name" value="Fumarate_lyase_CS"/>
</dbReference>
<dbReference type="InterPro" id="IPR008948">
    <property type="entry name" value="L-Aspartase-like"/>
</dbReference>
<dbReference type="Proteomes" id="UP001059617">
    <property type="component" value="Chromosome"/>
</dbReference>
<name>A0ABY5WBG3_9ACTN</name>
<keyword evidence="3" id="KW-0816">Tricarboxylic acid cycle</keyword>
<proteinExistence type="inferred from homology"/>
<dbReference type="Pfam" id="PF10415">
    <property type="entry name" value="FumaraseC_C"/>
    <property type="match status" value="1"/>
</dbReference>
<gene>
    <name evidence="3 6" type="primary">fumC</name>
    <name evidence="6" type="ORF">Dfulv_22515</name>
</gene>
<feature type="binding site" evidence="3">
    <location>
        <begin position="140"/>
        <end position="142"/>
    </location>
    <ligand>
        <name>substrate</name>
    </ligand>
</feature>
<dbReference type="EC" id="4.2.1.2" evidence="3"/>
<evidence type="ECO:0000259" key="5">
    <source>
        <dbReference type="Pfam" id="PF10415"/>
    </source>
</evidence>
<evidence type="ECO:0000256" key="2">
    <source>
        <dbReference type="ARBA" id="ARBA00023239"/>
    </source>
</evidence>
<keyword evidence="3" id="KW-0963">Cytoplasm</keyword>
<dbReference type="InterPro" id="IPR024083">
    <property type="entry name" value="Fumarase/histidase_N"/>
</dbReference>